<keyword evidence="11" id="KW-0496">Mitochondrion</keyword>
<evidence type="ECO:0000256" key="6">
    <source>
        <dbReference type="ARBA" id="ARBA00022840"/>
    </source>
</evidence>
<dbReference type="EMBL" id="OVEO01000010">
    <property type="protein sequence ID" value="SPQ98794.1"/>
    <property type="molecule type" value="Genomic_DNA"/>
</dbReference>
<keyword evidence="7" id="KW-0460">Magnesium</keyword>
<dbReference type="GO" id="GO:0046872">
    <property type="term" value="F:metal ion binding"/>
    <property type="evidence" value="ECO:0007669"/>
    <property type="project" value="UniProtKB-KW"/>
</dbReference>
<evidence type="ECO:0000256" key="5">
    <source>
        <dbReference type="ARBA" id="ARBA00022741"/>
    </source>
</evidence>
<evidence type="ECO:0000256" key="7">
    <source>
        <dbReference type="ARBA" id="ARBA00022842"/>
    </source>
</evidence>
<dbReference type="Pfam" id="PF08245">
    <property type="entry name" value="Mur_ligase_M"/>
    <property type="match status" value="1"/>
</dbReference>
<dbReference type="AlphaFoldDB" id="A0A3P3YF74"/>
<dbReference type="Gene3D" id="3.40.1190.10">
    <property type="entry name" value="Mur-like, catalytic domain"/>
    <property type="match status" value="1"/>
</dbReference>
<dbReference type="Gene3D" id="3.90.190.20">
    <property type="entry name" value="Mur ligase, C-terminal domain"/>
    <property type="match status" value="1"/>
</dbReference>
<keyword evidence="8" id="KW-1015">Disulfide bond</keyword>
<dbReference type="InterPro" id="IPR036615">
    <property type="entry name" value="Mur_ligase_C_dom_sf"/>
</dbReference>
<evidence type="ECO:0000256" key="1">
    <source>
        <dbReference type="ARBA" id="ARBA00007347"/>
    </source>
</evidence>
<evidence type="ECO:0000256" key="4">
    <source>
        <dbReference type="ARBA" id="ARBA00022723"/>
    </source>
</evidence>
<proteinExistence type="inferred from homology"/>
<sequence length="607" mass="66532">MQAGQVRHGRMDDLAQAYRAHRNIVVAVVARLARRHRRRIPHIPKCLPAPPTGAALTASALRQLPTTLPAGRNRNGHSFLGVVSCLLIGGAAAMHPVSGSDPRSHPACADAIVALATCHKERSIAKFFGACNDFKAALDQCMRSEKKERRERNRREAREFDMNWHALRESMRQKDRCCDDTGFRVRTSARMSFEAVLARLLASKPVKLSLDNVRALRSLLGCPDKAYKTVHVAGTNGKGSVATKIAACIRMSGFRVGLYTSPHISCFRERISVDGVLISEDQVAAGLGDVFAVCDANRILPTFFEATTMLAFKHFKHEKVDFAVVEVGLGGRLDATNIIEPDLCVITSISLDHSRILGSTIGEITREKAGIIKPKVPVVIGPKVPYDVTYEVARSLNSPLIRVGACDRSDDTDMENQMVASCAIEQLQQRFPSIQTFAEGLAAVPPCRFEKITGMRNGKPFTVILDVAHNPDGISRLFERLEKLQYGALHVIMGMSKDKDVVHAVRTARSMAHSLYIVEASDCKRAMPAMSVVELYQGRCSELDVSGPQPAVTCDGNVEKTLEHVLDVSEADDLIVAFGSFFIMDACRKALNVTAPRDKRPVKEDGI</sequence>
<evidence type="ECO:0000259" key="10">
    <source>
        <dbReference type="Pfam" id="PF08245"/>
    </source>
</evidence>
<evidence type="ECO:0000313" key="12">
    <source>
        <dbReference type="Proteomes" id="UP000290189"/>
    </source>
</evidence>
<feature type="domain" description="Mur ligase central" evidence="10">
    <location>
        <begin position="232"/>
        <end position="376"/>
    </location>
</feature>
<dbReference type="Pfam" id="PF02875">
    <property type="entry name" value="Mur_ligase_C"/>
    <property type="match status" value="1"/>
</dbReference>
<dbReference type="GO" id="GO:0004326">
    <property type="term" value="F:tetrahydrofolylpolyglutamate synthase activity"/>
    <property type="evidence" value="ECO:0007669"/>
    <property type="project" value="InterPro"/>
</dbReference>
<evidence type="ECO:0000256" key="3">
    <source>
        <dbReference type="ARBA" id="ARBA00022598"/>
    </source>
</evidence>
<keyword evidence="5" id="KW-0547">Nucleotide-binding</keyword>
<dbReference type="NCBIfam" id="TIGR01499">
    <property type="entry name" value="folC"/>
    <property type="match status" value="1"/>
</dbReference>
<dbReference type="Proteomes" id="UP000290189">
    <property type="component" value="Unassembled WGS sequence"/>
</dbReference>
<dbReference type="InterPro" id="IPR013221">
    <property type="entry name" value="Mur_ligase_cen"/>
</dbReference>
<geneLocation type="mitochondrion" evidence="11"/>
<dbReference type="PANTHER" id="PTHR11136:SF0">
    <property type="entry name" value="DIHYDROFOLATE SYNTHETASE-RELATED"/>
    <property type="match status" value="1"/>
</dbReference>
<dbReference type="SUPFAM" id="SSF53244">
    <property type="entry name" value="MurD-like peptide ligases, peptide-binding domain"/>
    <property type="match status" value="1"/>
</dbReference>
<evidence type="ECO:0000256" key="8">
    <source>
        <dbReference type="ARBA" id="ARBA00023157"/>
    </source>
</evidence>
<accession>A0A3P3YF74</accession>
<keyword evidence="4" id="KW-0479">Metal-binding</keyword>
<dbReference type="GO" id="GO:0005739">
    <property type="term" value="C:mitochondrion"/>
    <property type="evidence" value="ECO:0007669"/>
    <property type="project" value="TreeGrafter"/>
</dbReference>
<organism evidence="11 12">
    <name type="scientific">Plasmodiophora brassicae</name>
    <name type="common">Clubroot disease agent</name>
    <dbReference type="NCBI Taxonomy" id="37360"/>
    <lineage>
        <taxon>Eukaryota</taxon>
        <taxon>Sar</taxon>
        <taxon>Rhizaria</taxon>
        <taxon>Endomyxa</taxon>
        <taxon>Phytomyxea</taxon>
        <taxon>Plasmodiophorida</taxon>
        <taxon>Plasmodiophoridae</taxon>
        <taxon>Plasmodiophora</taxon>
    </lineage>
</organism>
<gene>
    <name evidence="11" type="ORF">PLBR_LOCUS6009</name>
</gene>
<protein>
    <submittedName>
        <fullName evidence="11">Uncharacterized protein</fullName>
    </submittedName>
</protein>
<dbReference type="PANTHER" id="PTHR11136">
    <property type="entry name" value="FOLYLPOLYGLUTAMATE SYNTHASE-RELATED"/>
    <property type="match status" value="1"/>
</dbReference>
<dbReference type="InterPro" id="IPR036565">
    <property type="entry name" value="Mur-like_cat_sf"/>
</dbReference>
<dbReference type="Pfam" id="PF08583">
    <property type="entry name" value="Cmc1"/>
    <property type="match status" value="1"/>
</dbReference>
<keyword evidence="3" id="KW-0436">Ligase</keyword>
<name>A0A3P3YF74_PLABS</name>
<dbReference type="PROSITE" id="PS51808">
    <property type="entry name" value="CHCH"/>
    <property type="match status" value="1"/>
</dbReference>
<dbReference type="PROSITE" id="PS01012">
    <property type="entry name" value="FOLYLPOLYGLU_SYNT_2"/>
    <property type="match status" value="1"/>
</dbReference>
<feature type="domain" description="Mur ligase C-terminal" evidence="9">
    <location>
        <begin position="448"/>
        <end position="581"/>
    </location>
</feature>
<dbReference type="InterPro" id="IPR001645">
    <property type="entry name" value="Folylpolyglutamate_synth"/>
</dbReference>
<dbReference type="InterPro" id="IPR013892">
    <property type="entry name" value="Cyt_c_biogenesis_Cmc1-like"/>
</dbReference>
<keyword evidence="6" id="KW-0067">ATP-binding</keyword>
<dbReference type="SUPFAM" id="SSF53623">
    <property type="entry name" value="MurD-like peptide ligases, catalytic domain"/>
    <property type="match status" value="1"/>
</dbReference>
<dbReference type="GO" id="GO:0005829">
    <property type="term" value="C:cytosol"/>
    <property type="evidence" value="ECO:0007669"/>
    <property type="project" value="TreeGrafter"/>
</dbReference>
<dbReference type="InterPro" id="IPR018109">
    <property type="entry name" value="Folylpolyglutamate_synth_CS"/>
</dbReference>
<comment type="similarity">
    <text evidence="2">Belongs to the folylpolyglutamate synthase family.</text>
</comment>
<dbReference type="GO" id="GO:0005524">
    <property type="term" value="F:ATP binding"/>
    <property type="evidence" value="ECO:0007669"/>
    <property type="project" value="UniProtKB-KW"/>
</dbReference>
<reference evidence="11 12" key="1">
    <citation type="submission" date="2018-03" db="EMBL/GenBank/DDBJ databases">
        <authorList>
            <person name="Fogelqvist J."/>
        </authorList>
    </citation>
    <scope>NUCLEOTIDE SEQUENCE [LARGE SCALE GENOMIC DNA]</scope>
</reference>
<evidence type="ECO:0000313" key="11">
    <source>
        <dbReference type="EMBL" id="SPQ98794.1"/>
    </source>
</evidence>
<evidence type="ECO:0000259" key="9">
    <source>
        <dbReference type="Pfam" id="PF02875"/>
    </source>
</evidence>
<evidence type="ECO:0000256" key="2">
    <source>
        <dbReference type="ARBA" id="ARBA00008276"/>
    </source>
</evidence>
<dbReference type="GO" id="GO:0008841">
    <property type="term" value="F:dihydrofolate synthase activity"/>
    <property type="evidence" value="ECO:0007669"/>
    <property type="project" value="TreeGrafter"/>
</dbReference>
<dbReference type="InterPro" id="IPR004101">
    <property type="entry name" value="Mur_ligase_C"/>
</dbReference>
<comment type="similarity">
    <text evidence="1">Belongs to the CMC family.</text>
</comment>